<dbReference type="AlphaFoldDB" id="U2VD20"/>
<keyword evidence="2" id="KW-1185">Reference proteome</keyword>
<evidence type="ECO:0000313" key="1">
    <source>
        <dbReference type="EMBL" id="ERL10481.1"/>
    </source>
</evidence>
<dbReference type="OrthoDB" id="3193165at2"/>
<protein>
    <recommendedName>
        <fullName evidence="3">YolD-like protein</fullName>
    </recommendedName>
</protein>
<evidence type="ECO:0000313" key="2">
    <source>
        <dbReference type="Proteomes" id="UP000016638"/>
    </source>
</evidence>
<reference evidence="1 2" key="1">
    <citation type="submission" date="2013-08" db="EMBL/GenBank/DDBJ databases">
        <authorList>
            <person name="Durkin A.S."/>
            <person name="Haft D.R."/>
            <person name="McCorrison J."/>
            <person name="Torralba M."/>
            <person name="Gillis M."/>
            <person name="Haft D.H."/>
            <person name="Methe B."/>
            <person name="Sutton G."/>
            <person name="Nelson K.E."/>
        </authorList>
    </citation>
    <scope>NUCLEOTIDE SEQUENCE [LARGE SCALE GENOMIC DNA]</scope>
    <source>
        <strain evidence="1 2">F0195</strain>
    </source>
</reference>
<comment type="caution">
    <text evidence="1">The sequence shown here is derived from an EMBL/GenBank/DDBJ whole genome shotgun (WGS) entry which is preliminary data.</text>
</comment>
<dbReference type="PATRIC" id="fig|1125712.3.peg.253"/>
<dbReference type="Proteomes" id="UP000016638">
    <property type="component" value="Unassembled WGS sequence"/>
</dbReference>
<gene>
    <name evidence="1" type="ORF">HMPREF1316_2050</name>
</gene>
<name>U2VD20_9ACTN</name>
<sequence length="123" mass="14280">MERPSDDFYTRHPRMDLSLRAKIFIPFEPLRGFRAALAERERRAATMPREDLSQERRERLSATIRQLAPGDMVLVRHYARDRYEWMRGLVTKVSEADACLWVAGTHMAFGDIAELERLEGSAS</sequence>
<dbReference type="STRING" id="1125712.HMPREF1316_2050"/>
<dbReference type="EMBL" id="AWEZ01000008">
    <property type="protein sequence ID" value="ERL10481.1"/>
    <property type="molecule type" value="Genomic_DNA"/>
</dbReference>
<proteinExistence type="predicted"/>
<evidence type="ECO:0008006" key="3">
    <source>
        <dbReference type="Google" id="ProtNLM"/>
    </source>
</evidence>
<accession>U2VD20</accession>
<organism evidence="1 2">
    <name type="scientific">Olsenella profusa F0195</name>
    <dbReference type="NCBI Taxonomy" id="1125712"/>
    <lineage>
        <taxon>Bacteria</taxon>
        <taxon>Bacillati</taxon>
        <taxon>Actinomycetota</taxon>
        <taxon>Coriobacteriia</taxon>
        <taxon>Coriobacteriales</taxon>
        <taxon>Atopobiaceae</taxon>
        <taxon>Olsenella</taxon>
    </lineage>
</organism>